<gene>
    <name evidence="1" type="ORF">KP509_10G017100</name>
</gene>
<dbReference type="Proteomes" id="UP000825935">
    <property type="component" value="Chromosome 10"/>
</dbReference>
<comment type="caution">
    <text evidence="1">The sequence shown here is derived from an EMBL/GenBank/DDBJ whole genome shotgun (WGS) entry which is preliminary data.</text>
</comment>
<proteinExistence type="predicted"/>
<accession>A0A8T2TZF5</accession>
<name>A0A8T2TZF5_CERRI</name>
<protein>
    <submittedName>
        <fullName evidence="1">Uncharacterized protein</fullName>
    </submittedName>
</protein>
<dbReference type="EMBL" id="CM035415">
    <property type="protein sequence ID" value="KAH7426795.1"/>
    <property type="molecule type" value="Genomic_DNA"/>
</dbReference>
<keyword evidence="2" id="KW-1185">Reference proteome</keyword>
<organism evidence="1 2">
    <name type="scientific">Ceratopteris richardii</name>
    <name type="common">Triangle waterfern</name>
    <dbReference type="NCBI Taxonomy" id="49495"/>
    <lineage>
        <taxon>Eukaryota</taxon>
        <taxon>Viridiplantae</taxon>
        <taxon>Streptophyta</taxon>
        <taxon>Embryophyta</taxon>
        <taxon>Tracheophyta</taxon>
        <taxon>Polypodiopsida</taxon>
        <taxon>Polypodiidae</taxon>
        <taxon>Polypodiales</taxon>
        <taxon>Pteridineae</taxon>
        <taxon>Pteridaceae</taxon>
        <taxon>Parkerioideae</taxon>
        <taxon>Ceratopteris</taxon>
    </lineage>
</organism>
<dbReference type="AlphaFoldDB" id="A0A8T2TZF5"/>
<evidence type="ECO:0000313" key="2">
    <source>
        <dbReference type="Proteomes" id="UP000825935"/>
    </source>
</evidence>
<reference evidence="1" key="1">
    <citation type="submission" date="2021-08" db="EMBL/GenBank/DDBJ databases">
        <title>WGS assembly of Ceratopteris richardii.</title>
        <authorList>
            <person name="Marchant D.B."/>
            <person name="Chen G."/>
            <person name="Jenkins J."/>
            <person name="Shu S."/>
            <person name="Leebens-Mack J."/>
            <person name="Grimwood J."/>
            <person name="Schmutz J."/>
            <person name="Soltis P."/>
            <person name="Soltis D."/>
            <person name="Chen Z.-H."/>
        </authorList>
    </citation>
    <scope>NUCLEOTIDE SEQUENCE</scope>
    <source>
        <strain evidence="1">Whitten #5841</strain>
        <tissue evidence="1">Leaf</tissue>
    </source>
</reference>
<sequence length="132" mass="15369">MANGVDRSVFYRYQTISAVRVHFRNFCEHLYGKQNQSTGRERMRERETEREGERVGEREKIFADMICAGGDNRGTRTRLLRSTCSMSEASNGRRISYHRRRADVFQTLLFESLHGAVDLTLCCREEGGRKNQ</sequence>
<evidence type="ECO:0000313" key="1">
    <source>
        <dbReference type="EMBL" id="KAH7426795.1"/>
    </source>
</evidence>